<comment type="caution">
    <text evidence="2">The sequence shown here is derived from an EMBL/GenBank/DDBJ whole genome shotgun (WGS) entry which is preliminary data.</text>
</comment>
<proteinExistence type="predicted"/>
<feature type="non-terminal residue" evidence="2">
    <location>
        <position position="264"/>
    </location>
</feature>
<feature type="region of interest" description="Disordered" evidence="1">
    <location>
        <begin position="184"/>
        <end position="229"/>
    </location>
</feature>
<protein>
    <submittedName>
        <fullName evidence="2">Uncharacterized protein</fullName>
    </submittedName>
</protein>
<feature type="compositionally biased region" description="Basic and acidic residues" evidence="1">
    <location>
        <begin position="184"/>
        <end position="197"/>
    </location>
</feature>
<gene>
    <name evidence="2" type="ORF">OBE_15102</name>
</gene>
<organism evidence="2">
    <name type="scientific">human gut metagenome</name>
    <dbReference type="NCBI Taxonomy" id="408170"/>
    <lineage>
        <taxon>unclassified sequences</taxon>
        <taxon>metagenomes</taxon>
        <taxon>organismal metagenomes</taxon>
    </lineage>
</organism>
<accession>K1S4G9</accession>
<dbReference type="EMBL" id="AJWZ01010398">
    <property type="protein sequence ID" value="EKC48585.1"/>
    <property type="molecule type" value="Genomic_DNA"/>
</dbReference>
<evidence type="ECO:0000256" key="1">
    <source>
        <dbReference type="SAM" id="MobiDB-lite"/>
    </source>
</evidence>
<feature type="region of interest" description="Disordered" evidence="1">
    <location>
        <begin position="1"/>
        <end position="166"/>
    </location>
</feature>
<feature type="compositionally biased region" description="Basic and acidic residues" evidence="1">
    <location>
        <begin position="140"/>
        <end position="151"/>
    </location>
</feature>
<feature type="compositionally biased region" description="Basic and acidic residues" evidence="1">
    <location>
        <begin position="9"/>
        <end position="23"/>
    </location>
</feature>
<reference evidence="2" key="1">
    <citation type="journal article" date="2013" name="Environ. Microbiol.">
        <title>Microbiota from the distal guts of lean and obese adolescents exhibit partial functional redundancy besides clear differences in community structure.</title>
        <authorList>
            <person name="Ferrer M."/>
            <person name="Ruiz A."/>
            <person name="Lanza F."/>
            <person name="Haange S.B."/>
            <person name="Oberbach A."/>
            <person name="Till H."/>
            <person name="Bargiela R."/>
            <person name="Campoy C."/>
            <person name="Segura M.T."/>
            <person name="Richter M."/>
            <person name="von Bergen M."/>
            <person name="Seifert J."/>
            <person name="Suarez A."/>
        </authorList>
    </citation>
    <scope>NUCLEOTIDE SEQUENCE</scope>
</reference>
<name>K1S4G9_9ZZZZ</name>
<dbReference type="AlphaFoldDB" id="K1S4G9"/>
<sequence length="264" mass="29585">MFTAKNKKRDTVEFTPRKERERTMPFTRPAPRREAEPVGEPVMTPNDTVQPQPAPAPQATTGFTMQLGDEPAPESTQSFLHELNAALPPRRKKPAPKAAPVQEEPASGDTFEELPQELAQTLTGQIRLSEIAEGVEEQPEEPKKPAPKKEEESFEELIGPLVDEKPNTAEFVRGIEQSINLEKIKSDSKAKTEKTDTDYQAAAQYLSDPNAGAEPEAPEQKKPGKGFNILRFCRQAEGRNHPRWRSAFCRTGHRPAPPRIRKHR</sequence>
<evidence type="ECO:0000313" key="2">
    <source>
        <dbReference type="EMBL" id="EKC48585.1"/>
    </source>
</evidence>
<feature type="region of interest" description="Disordered" evidence="1">
    <location>
        <begin position="241"/>
        <end position="264"/>
    </location>
</feature>